<dbReference type="GO" id="GO:0016746">
    <property type="term" value="F:acyltransferase activity"/>
    <property type="evidence" value="ECO:0007669"/>
    <property type="project" value="UniProtKB-KW"/>
</dbReference>
<feature type="transmembrane region" description="Helical" evidence="2">
    <location>
        <begin position="43"/>
        <end position="69"/>
    </location>
</feature>
<keyword evidence="4" id="KW-0012">Acyltransferase</keyword>
<feature type="transmembrane region" description="Helical" evidence="2">
    <location>
        <begin position="90"/>
        <end position="107"/>
    </location>
</feature>
<evidence type="ECO:0000313" key="4">
    <source>
        <dbReference type="EMBL" id="MFD1813838.1"/>
    </source>
</evidence>
<feature type="transmembrane region" description="Helical" evidence="2">
    <location>
        <begin position="273"/>
        <end position="296"/>
    </location>
</feature>
<dbReference type="InterPro" id="IPR050879">
    <property type="entry name" value="Acyltransferase_3"/>
</dbReference>
<feature type="transmembrane region" description="Helical" evidence="2">
    <location>
        <begin position="317"/>
        <end position="334"/>
    </location>
</feature>
<evidence type="ECO:0000256" key="2">
    <source>
        <dbReference type="SAM" id="Phobius"/>
    </source>
</evidence>
<feature type="transmembrane region" description="Helical" evidence="2">
    <location>
        <begin position="164"/>
        <end position="182"/>
    </location>
</feature>
<keyword evidence="2" id="KW-0812">Transmembrane</keyword>
<dbReference type="Pfam" id="PF01757">
    <property type="entry name" value="Acyl_transf_3"/>
    <property type="match status" value="1"/>
</dbReference>
<keyword evidence="2" id="KW-0472">Membrane</keyword>
<feature type="transmembrane region" description="Helical" evidence="2">
    <location>
        <begin position="340"/>
        <end position="361"/>
    </location>
</feature>
<feature type="region of interest" description="Disordered" evidence="1">
    <location>
        <begin position="1"/>
        <end position="20"/>
    </location>
</feature>
<dbReference type="PANTHER" id="PTHR23028">
    <property type="entry name" value="ACETYLTRANSFERASE"/>
    <property type="match status" value="1"/>
</dbReference>
<keyword evidence="2" id="KW-1133">Transmembrane helix</keyword>
<dbReference type="InterPro" id="IPR002656">
    <property type="entry name" value="Acyl_transf_3_dom"/>
</dbReference>
<dbReference type="PANTHER" id="PTHR23028:SF53">
    <property type="entry name" value="ACYL_TRANSF_3 DOMAIN-CONTAINING PROTEIN"/>
    <property type="match status" value="1"/>
</dbReference>
<accession>A0ABW4P736</accession>
<feature type="transmembrane region" description="Helical" evidence="2">
    <location>
        <begin position="246"/>
        <end position="267"/>
    </location>
</feature>
<evidence type="ECO:0000259" key="3">
    <source>
        <dbReference type="Pfam" id="PF01757"/>
    </source>
</evidence>
<keyword evidence="4" id="KW-0808">Transferase</keyword>
<dbReference type="RefSeq" id="WP_378486321.1">
    <property type="nucleotide sequence ID" value="NZ_JBHUFB010000012.1"/>
</dbReference>
<reference evidence="5" key="1">
    <citation type="journal article" date="2019" name="Int. J. Syst. Evol. Microbiol.">
        <title>The Global Catalogue of Microorganisms (GCM) 10K type strain sequencing project: providing services to taxonomists for standard genome sequencing and annotation.</title>
        <authorList>
            <consortium name="The Broad Institute Genomics Platform"/>
            <consortium name="The Broad Institute Genome Sequencing Center for Infectious Disease"/>
            <person name="Wu L."/>
            <person name="Ma J."/>
        </authorList>
    </citation>
    <scope>NUCLEOTIDE SEQUENCE [LARGE SCALE GENOMIC DNA]</scope>
    <source>
        <strain evidence="5">DT72</strain>
    </source>
</reference>
<evidence type="ECO:0000256" key="1">
    <source>
        <dbReference type="SAM" id="MobiDB-lite"/>
    </source>
</evidence>
<keyword evidence="5" id="KW-1185">Reference proteome</keyword>
<gene>
    <name evidence="4" type="ORF">ACFSJG_16585</name>
</gene>
<dbReference type="EMBL" id="JBHUFB010000012">
    <property type="protein sequence ID" value="MFD1813838.1"/>
    <property type="molecule type" value="Genomic_DNA"/>
</dbReference>
<proteinExistence type="predicted"/>
<feature type="domain" description="Acyltransferase 3" evidence="3">
    <location>
        <begin position="25"/>
        <end position="358"/>
    </location>
</feature>
<dbReference type="EC" id="2.3.-.-" evidence="4"/>
<sequence>MTAAIDVPGDRAGNPTTPPRWRPDVQGLRAIAVLVVVLDHVGLAGFGGGFVGVDIFFVISGYVITGMLLRDTDRGPGTWFLEFYAKRARRIVPAATLVIVLTVVATFELTNFLRGAQVLPDATAAALFVANLHFIATGSDYARLGDDPSPLQHYWSLAVEEQFYLVWPLLVLLAVVLVRRVVRLRLPQVLVAVLTVVVVASYAHSILLTSADGTAAFYSPFTRAWELAIGALLAATEPSLTQRLSAVGAVLLGWLGAAAIVWSVVFLDDTTSFPGWIAAVPVLGTAALIVSGMRVVRGSPSALLSTRTPGYIGEISYSLYLVHWPIFTIAAIRLDDSFSVVTQALLVATAFLGAVLMYHAFEDPIRRSRFLVTRPWLSLSIVPISIALVFAVAWFERYRWDLAVPLVQQLF</sequence>
<protein>
    <submittedName>
        <fullName evidence="4">Acyltransferase family protein</fullName>
        <ecNumber evidence="4">2.3.-.-</ecNumber>
    </submittedName>
</protein>
<comment type="caution">
    <text evidence="4">The sequence shown here is derived from an EMBL/GenBank/DDBJ whole genome shotgun (WGS) entry which is preliminary data.</text>
</comment>
<name>A0ABW4P736_9NOCA</name>
<evidence type="ECO:0000313" key="5">
    <source>
        <dbReference type="Proteomes" id="UP001597286"/>
    </source>
</evidence>
<dbReference type="Proteomes" id="UP001597286">
    <property type="component" value="Unassembled WGS sequence"/>
</dbReference>
<feature type="transmembrane region" description="Helical" evidence="2">
    <location>
        <begin position="189"/>
        <end position="209"/>
    </location>
</feature>
<feature type="transmembrane region" description="Helical" evidence="2">
    <location>
        <begin position="373"/>
        <end position="395"/>
    </location>
</feature>
<organism evidence="4 5">
    <name type="scientific">Rhodococcus gannanensis</name>
    <dbReference type="NCBI Taxonomy" id="1960308"/>
    <lineage>
        <taxon>Bacteria</taxon>
        <taxon>Bacillati</taxon>
        <taxon>Actinomycetota</taxon>
        <taxon>Actinomycetes</taxon>
        <taxon>Mycobacteriales</taxon>
        <taxon>Nocardiaceae</taxon>
        <taxon>Rhodococcus</taxon>
    </lineage>
</organism>